<keyword evidence="11" id="KW-0676">Redox-active center</keyword>
<protein>
    <recommendedName>
        <fullName evidence="15">Putative protein-disulfide oxidoreductase DsbI</fullName>
    </recommendedName>
</protein>
<evidence type="ECO:0000256" key="7">
    <source>
        <dbReference type="ARBA" id="ARBA00022989"/>
    </source>
</evidence>
<proteinExistence type="inferred from homology"/>
<sequence>MDDTGKTDPRNNALREAKRRGNLVKLPEIATPLTVARNDIKNKKPMLFNTIINYITKDSYKVLHLGLIAISIIALATAYIAEYIFHYTPCPLCVYERFPYLTLIKICLTALIIRQLSKYTLIFILLTILSSCILSTYHSFVERGIVQPSALCSSMIRIPKGLSIQHIKQMFYSQPITSCTKPAIKILGISMTEYNLLLNIGLLICLLLVWFYPKKT</sequence>
<feature type="transmembrane region" description="Helical" evidence="16">
    <location>
        <begin position="62"/>
        <end position="85"/>
    </location>
</feature>
<keyword evidence="4" id="KW-0997">Cell inner membrane</keyword>
<dbReference type="InterPro" id="IPR050183">
    <property type="entry name" value="DsbB"/>
</dbReference>
<feature type="transmembrane region" description="Helical" evidence="16">
    <location>
        <begin position="120"/>
        <end position="140"/>
    </location>
</feature>
<organism evidence="17 18">
    <name type="scientific">Rickettsia tamurae subsp. buchneri</name>
    <dbReference type="NCBI Taxonomy" id="1462938"/>
    <lineage>
        <taxon>Bacteria</taxon>
        <taxon>Pseudomonadati</taxon>
        <taxon>Pseudomonadota</taxon>
        <taxon>Alphaproteobacteria</taxon>
        <taxon>Rickettsiales</taxon>
        <taxon>Rickettsiaceae</taxon>
        <taxon>Rickettsieae</taxon>
        <taxon>Rickettsia</taxon>
        <taxon>spotted fever group</taxon>
    </lineage>
</organism>
<dbReference type="InterPro" id="IPR023380">
    <property type="entry name" value="DsbB-like_sf"/>
</dbReference>
<evidence type="ECO:0000256" key="12">
    <source>
        <dbReference type="ARBA" id="ARBA00037310"/>
    </source>
</evidence>
<keyword evidence="6" id="KW-0249">Electron transport</keyword>
<evidence type="ECO:0000313" key="18">
    <source>
        <dbReference type="Proteomes" id="UP000027161"/>
    </source>
</evidence>
<dbReference type="Gene3D" id="1.20.1550.10">
    <property type="entry name" value="DsbB-like"/>
    <property type="match status" value="1"/>
</dbReference>
<comment type="function">
    <text evidence="12">Required for disulfide bond formation in some proteins. Part of a redox system composed of DsbI and DsbL that mediates formation of an essential disulfide bond in AssT.</text>
</comment>
<dbReference type="GO" id="GO:0005886">
    <property type="term" value="C:plasma membrane"/>
    <property type="evidence" value="ECO:0007669"/>
    <property type="project" value="UniProtKB-SubCell"/>
</dbReference>
<evidence type="ECO:0000256" key="10">
    <source>
        <dbReference type="ARBA" id="ARBA00023157"/>
    </source>
</evidence>
<keyword evidence="5 16" id="KW-0812">Transmembrane</keyword>
<evidence type="ECO:0000256" key="1">
    <source>
        <dbReference type="ARBA" id="ARBA00004429"/>
    </source>
</evidence>
<evidence type="ECO:0000256" key="14">
    <source>
        <dbReference type="ARBA" id="ARBA00038526"/>
    </source>
</evidence>
<evidence type="ECO:0000313" key="17">
    <source>
        <dbReference type="EMBL" id="KDO03634.1"/>
    </source>
</evidence>
<evidence type="ECO:0000256" key="6">
    <source>
        <dbReference type="ARBA" id="ARBA00022982"/>
    </source>
</evidence>
<evidence type="ECO:0000256" key="15">
    <source>
        <dbReference type="ARBA" id="ARBA00039389"/>
    </source>
</evidence>
<keyword evidence="3" id="KW-1003">Cell membrane</keyword>
<evidence type="ECO:0000256" key="16">
    <source>
        <dbReference type="SAM" id="Phobius"/>
    </source>
</evidence>
<comment type="subcellular location">
    <subcellularLocation>
        <location evidence="1">Cell inner membrane</location>
        <topology evidence="1">Multi-pass membrane protein</topology>
    </subcellularLocation>
</comment>
<dbReference type="Proteomes" id="UP000027161">
    <property type="component" value="Unassembled WGS sequence"/>
</dbReference>
<evidence type="ECO:0000256" key="13">
    <source>
        <dbReference type="ARBA" id="ARBA00038060"/>
    </source>
</evidence>
<keyword evidence="10" id="KW-1015">Disulfide bond</keyword>
<evidence type="ECO:0000256" key="2">
    <source>
        <dbReference type="ARBA" id="ARBA00022448"/>
    </source>
</evidence>
<evidence type="ECO:0000256" key="11">
    <source>
        <dbReference type="ARBA" id="ARBA00023284"/>
    </source>
</evidence>
<evidence type="ECO:0000256" key="4">
    <source>
        <dbReference type="ARBA" id="ARBA00022519"/>
    </source>
</evidence>
<dbReference type="GO" id="GO:0006457">
    <property type="term" value="P:protein folding"/>
    <property type="evidence" value="ECO:0007669"/>
    <property type="project" value="InterPro"/>
</dbReference>
<keyword evidence="7 16" id="KW-1133">Transmembrane helix</keyword>
<evidence type="ECO:0000256" key="9">
    <source>
        <dbReference type="ARBA" id="ARBA00023136"/>
    </source>
</evidence>
<dbReference type="AlphaFoldDB" id="A0A8E1C0J4"/>
<comment type="caution">
    <text evidence="17">The sequence shown here is derived from an EMBL/GenBank/DDBJ whole genome shotgun (WGS) entry which is preliminary data.</text>
</comment>
<keyword evidence="9 16" id="KW-0472">Membrane</keyword>
<dbReference type="Pfam" id="PF02600">
    <property type="entry name" value="DsbB"/>
    <property type="match status" value="1"/>
</dbReference>
<dbReference type="PANTHER" id="PTHR36570">
    <property type="entry name" value="DISULFIDE BOND FORMATION PROTEIN B"/>
    <property type="match status" value="1"/>
</dbReference>
<accession>A0A8E1C0J4</accession>
<keyword evidence="8" id="KW-0560">Oxidoreductase</keyword>
<keyword evidence="18" id="KW-1185">Reference proteome</keyword>
<dbReference type="SUPFAM" id="SSF158442">
    <property type="entry name" value="DsbB-like"/>
    <property type="match status" value="1"/>
</dbReference>
<dbReference type="EMBL" id="JFKF01000016">
    <property type="protein sequence ID" value="KDO03634.1"/>
    <property type="molecule type" value="Genomic_DNA"/>
</dbReference>
<comment type="similarity">
    <text evidence="13">Belongs to the DsbB family. DsbI subfamily.</text>
</comment>
<keyword evidence="2" id="KW-0813">Transport</keyword>
<dbReference type="InterPro" id="IPR003752">
    <property type="entry name" value="DiS_bond_form_DsbB/BdbC"/>
</dbReference>
<dbReference type="GO" id="GO:0015035">
    <property type="term" value="F:protein-disulfide reductase activity"/>
    <property type="evidence" value="ECO:0007669"/>
    <property type="project" value="InterPro"/>
</dbReference>
<reference evidence="17 18" key="1">
    <citation type="submission" date="2014-02" db="EMBL/GenBank/DDBJ databases">
        <title>Draft genome sequence of Rickettsia buchneri sp. nov. ISO7T.</title>
        <authorList>
            <person name="Felsheim R.F."/>
            <person name="Kurtti T.J."/>
            <person name="Munderloh U.G."/>
        </authorList>
    </citation>
    <scope>NUCLEOTIDE SEQUENCE [LARGE SCALE GENOMIC DNA]</scope>
    <source>
        <strain evidence="17 18">ISO7</strain>
    </source>
</reference>
<dbReference type="PANTHER" id="PTHR36570:SF1">
    <property type="entry name" value="PROTEIN-DISULFIDE OXIDOREDUCTASE DSBI"/>
    <property type="match status" value="1"/>
</dbReference>
<evidence type="ECO:0000256" key="5">
    <source>
        <dbReference type="ARBA" id="ARBA00022692"/>
    </source>
</evidence>
<evidence type="ECO:0000256" key="8">
    <source>
        <dbReference type="ARBA" id="ARBA00023002"/>
    </source>
</evidence>
<comment type="subunit">
    <text evidence="14">Interacts with DsbL.</text>
</comment>
<evidence type="ECO:0000256" key="3">
    <source>
        <dbReference type="ARBA" id="ARBA00022475"/>
    </source>
</evidence>
<name>A0A8E1C0J4_9RICK</name>
<feature type="transmembrane region" description="Helical" evidence="16">
    <location>
        <begin position="194"/>
        <end position="212"/>
    </location>
</feature>
<gene>
    <name evidence="17" type="ORF">REISMN_00625</name>
</gene>